<dbReference type="GO" id="GO:0005886">
    <property type="term" value="C:plasma membrane"/>
    <property type="evidence" value="ECO:0007669"/>
    <property type="project" value="UniProtKB-SubCell"/>
</dbReference>
<keyword evidence="11" id="KW-0645">Protease</keyword>
<dbReference type="Pfam" id="PF00912">
    <property type="entry name" value="Transgly"/>
    <property type="match status" value="1"/>
</dbReference>
<keyword evidence="34" id="KW-1185">Reference proteome</keyword>
<comment type="catalytic activity">
    <reaction evidence="26">
        <text>[GlcNAc-(1-&gt;4)-Mur2Ac(oyl-L-Ala-gamma-D-Glu-L-Lys-D-Ala-D-Ala)](n)-di-trans,octa-cis-undecaprenyl diphosphate + beta-D-GlcNAc-(1-&gt;4)-Mur2Ac(oyl-L-Ala-gamma-D-Glu-L-Lys-D-Ala-D-Ala)-di-trans,octa-cis-undecaprenyl diphosphate = [GlcNAc-(1-&gt;4)-Mur2Ac(oyl-L-Ala-gamma-D-Glu-L-Lys-D-Ala-D-Ala)](n+1)-di-trans,octa-cis-undecaprenyl diphosphate + di-trans,octa-cis-undecaprenyl diphosphate + H(+)</text>
        <dbReference type="Rhea" id="RHEA:23708"/>
        <dbReference type="Rhea" id="RHEA-COMP:9602"/>
        <dbReference type="Rhea" id="RHEA-COMP:9603"/>
        <dbReference type="ChEBI" id="CHEBI:15378"/>
        <dbReference type="ChEBI" id="CHEBI:58405"/>
        <dbReference type="ChEBI" id="CHEBI:60033"/>
        <dbReference type="ChEBI" id="CHEBI:78435"/>
        <dbReference type="EC" id="2.4.99.28"/>
    </reaction>
</comment>
<keyword evidence="23" id="KW-0961">Cell wall biogenesis/degradation</keyword>
<sequence length="877" mass="96867">MSWFKRIVLFLILSVVLGIAAVGGVYLYVAPTLPDVDSLKTVQLQTPMRIYSQDGQLMSQFGEKRRIPVRYEDVPKQMIDAILATEDARFFEHKGVDPIGVARAAVVLITTGRKAQGASTITMQVARNFFLSREKTYIRKIKEIFLALKIEQLLTKEQILELYLNRSFLGNRAYGVGAAAQVYYGKDLNQLTLAQLAMIAGLPKAPSTINPIRNPQRAESRRRVVLGRMLDVGAITQQQHDEANAQPITGKYHGAEIELDAPYIAEMARDFMVERYGLEPAYTEGYQVYTTVNSDTQRLAQQALRDNVYAYDMRHGYRGPMEVLWQAEAGINPIDPSGDAPAEPLSSEPWSHAQILEKLASIKPIQDLRPAVVMQVNDKDAQVMMADGTLLPLSWEGLNWGRPFITDSRQGPAPSTAADVLAPGNLIWVRQTNERLMLAQVPEVSSAIVALNPEDGAVLSLVGGYNFGQSQYNRVTQAKRQLGSNIKPFIYSAALESDYTLATLVDNAPINEPDSRQGIVWRPKNSPDVYTEPLRVRRGLAQSVNVMSVRTLRHIGIDNAIRKLTEFGFDKGDLPRNESLALGSAVATPMSVANGFAAFPNGGFLVTPYVIERIENSYGQIVYQAEPKIACLECWQALDAQKRQQKQSQQSAEQFAQVGGDAMAFANPTSETAPKDWQQQCLLPAERLAPPVISPQVAFLVKDTLSSVIWGGGDWSKGTGWNGTAWRAAQLIKRKDIGGKTGTTNESRDTWFSGYGPGIVATAWVGFDDHSRQLGRTSWNKYAPQNQIVNAESGAKTAGPAWNQFMNEALKGVPKQLLPLPEGLVTARIDLKSGKLSRRNDSSSKFEYFIAGTEPTEYADSGTVEQPIYEQESDELF</sequence>
<comment type="similarity">
    <text evidence="4">In the C-terminal section; belongs to the transpeptidase family.</text>
</comment>
<dbReference type="Gene3D" id="3.40.710.10">
    <property type="entry name" value="DD-peptidase/beta-lactamase superfamily"/>
    <property type="match status" value="2"/>
</dbReference>
<evidence type="ECO:0000256" key="14">
    <source>
        <dbReference type="ARBA" id="ARBA00022692"/>
    </source>
</evidence>
<evidence type="ECO:0000259" key="31">
    <source>
        <dbReference type="Pfam" id="PF00912"/>
    </source>
</evidence>
<accession>A0A4U1BFF7</accession>
<evidence type="ECO:0000256" key="9">
    <source>
        <dbReference type="ARBA" id="ARBA00022519"/>
    </source>
</evidence>
<keyword evidence="16" id="KW-0133">Cell shape</keyword>
<dbReference type="FunFam" id="1.10.3810.10:FF:000003">
    <property type="entry name" value="Penicillin-binding protein 1a"/>
    <property type="match status" value="1"/>
</dbReference>
<evidence type="ECO:0000256" key="1">
    <source>
        <dbReference type="ARBA" id="ARBA00002624"/>
    </source>
</evidence>
<dbReference type="EC" id="3.4.16.4" evidence="6"/>
<keyword evidence="18" id="KW-0573">Peptidoglycan synthesis</keyword>
<dbReference type="PANTHER" id="PTHR32282">
    <property type="entry name" value="BINDING PROTEIN TRANSPEPTIDASE, PUTATIVE-RELATED"/>
    <property type="match status" value="1"/>
</dbReference>
<evidence type="ECO:0000256" key="11">
    <source>
        <dbReference type="ARBA" id="ARBA00022670"/>
    </source>
</evidence>
<dbReference type="GO" id="GO:0030288">
    <property type="term" value="C:outer membrane-bounded periplasmic space"/>
    <property type="evidence" value="ECO:0007669"/>
    <property type="project" value="TreeGrafter"/>
</dbReference>
<keyword evidence="14 29" id="KW-0812">Transmembrane</keyword>
<dbReference type="GO" id="GO:0008658">
    <property type="term" value="F:penicillin binding"/>
    <property type="evidence" value="ECO:0007669"/>
    <property type="project" value="InterPro"/>
</dbReference>
<dbReference type="InterPro" id="IPR031376">
    <property type="entry name" value="PCB_OB"/>
</dbReference>
<evidence type="ECO:0000256" key="19">
    <source>
        <dbReference type="ARBA" id="ARBA00022989"/>
    </source>
</evidence>
<keyword evidence="15" id="KW-0378">Hydrolase</keyword>
<evidence type="ECO:0000256" key="17">
    <source>
        <dbReference type="ARBA" id="ARBA00022968"/>
    </source>
</evidence>
<organism evidence="33 34">
    <name type="scientific">Ferrimonas aestuarii</name>
    <dbReference type="NCBI Taxonomy" id="2569539"/>
    <lineage>
        <taxon>Bacteria</taxon>
        <taxon>Pseudomonadati</taxon>
        <taxon>Pseudomonadota</taxon>
        <taxon>Gammaproteobacteria</taxon>
        <taxon>Alteromonadales</taxon>
        <taxon>Ferrimonadaceae</taxon>
        <taxon>Ferrimonas</taxon>
    </lineage>
</organism>
<dbReference type="RefSeq" id="WP_136865406.1">
    <property type="nucleotide sequence ID" value="NZ_SWCJ01000029.1"/>
</dbReference>
<keyword evidence="13" id="KW-0808">Transferase</keyword>
<dbReference type="InterPro" id="IPR036950">
    <property type="entry name" value="PBP_transglycosylase"/>
</dbReference>
<evidence type="ECO:0000256" key="22">
    <source>
        <dbReference type="ARBA" id="ARBA00023268"/>
    </source>
</evidence>
<comment type="caution">
    <text evidence="33">The sequence shown here is derived from an EMBL/GenBank/DDBJ whole genome shotgun (WGS) entry which is preliminary data.</text>
</comment>
<dbReference type="GO" id="GO:0071555">
    <property type="term" value="P:cell wall organization"/>
    <property type="evidence" value="ECO:0007669"/>
    <property type="project" value="UniProtKB-KW"/>
</dbReference>
<evidence type="ECO:0000259" key="30">
    <source>
        <dbReference type="Pfam" id="PF00905"/>
    </source>
</evidence>
<evidence type="ECO:0000256" key="6">
    <source>
        <dbReference type="ARBA" id="ARBA00012448"/>
    </source>
</evidence>
<dbReference type="SUPFAM" id="SSF53955">
    <property type="entry name" value="Lysozyme-like"/>
    <property type="match status" value="1"/>
</dbReference>
<dbReference type="EC" id="2.4.99.28" evidence="25"/>
<evidence type="ECO:0000313" key="34">
    <source>
        <dbReference type="Proteomes" id="UP000305675"/>
    </source>
</evidence>
<evidence type="ECO:0000256" key="29">
    <source>
        <dbReference type="SAM" id="Phobius"/>
    </source>
</evidence>
<keyword evidence="8" id="KW-1003">Cell membrane</keyword>
<dbReference type="GO" id="GO:0009002">
    <property type="term" value="F:serine-type D-Ala-D-Ala carboxypeptidase activity"/>
    <property type="evidence" value="ECO:0007669"/>
    <property type="project" value="UniProtKB-EC"/>
</dbReference>
<evidence type="ECO:0000256" key="4">
    <source>
        <dbReference type="ARBA" id="ARBA00007090"/>
    </source>
</evidence>
<feature type="transmembrane region" description="Helical" evidence="29">
    <location>
        <begin position="7"/>
        <end position="29"/>
    </location>
</feature>
<dbReference type="InterPro" id="IPR050396">
    <property type="entry name" value="Glycosyltr_51/Transpeptidase"/>
</dbReference>
<dbReference type="Pfam" id="PF00905">
    <property type="entry name" value="Transpeptidase"/>
    <property type="match status" value="1"/>
</dbReference>
<dbReference type="GO" id="GO:0046677">
    <property type="term" value="P:response to antibiotic"/>
    <property type="evidence" value="ECO:0007669"/>
    <property type="project" value="UniProtKB-KW"/>
</dbReference>
<dbReference type="EMBL" id="SWCJ01000029">
    <property type="protein sequence ID" value="TKB49128.1"/>
    <property type="molecule type" value="Genomic_DNA"/>
</dbReference>
<dbReference type="AlphaFoldDB" id="A0A4U1BFF7"/>
<evidence type="ECO:0000256" key="2">
    <source>
        <dbReference type="ARBA" id="ARBA00004249"/>
    </source>
</evidence>
<dbReference type="InterPro" id="IPR001264">
    <property type="entry name" value="Glyco_trans_51"/>
</dbReference>
<dbReference type="FunFam" id="3.40.710.10:FF:000010">
    <property type="entry name" value="Penicillin-binding protein 1A"/>
    <property type="match status" value="1"/>
</dbReference>
<dbReference type="GO" id="GO:0009252">
    <property type="term" value="P:peptidoglycan biosynthetic process"/>
    <property type="evidence" value="ECO:0007669"/>
    <property type="project" value="UniProtKB-UniPathway"/>
</dbReference>
<evidence type="ECO:0000256" key="28">
    <source>
        <dbReference type="SAM" id="MobiDB-lite"/>
    </source>
</evidence>
<keyword evidence="22" id="KW-0511">Multifunctional enzyme</keyword>
<comment type="catalytic activity">
    <reaction evidence="24">
        <text>Preferential cleavage: (Ac)2-L-Lys-D-Ala-|-D-Ala. Also transpeptidation of peptidyl-alanyl moieties that are N-acyl substituents of D-alanine.</text>
        <dbReference type="EC" id="3.4.16.4"/>
    </reaction>
</comment>
<dbReference type="UniPathway" id="UPA00219"/>
<evidence type="ECO:0000256" key="20">
    <source>
        <dbReference type="ARBA" id="ARBA00023136"/>
    </source>
</evidence>
<reference evidence="33 34" key="1">
    <citation type="submission" date="2019-04" db="EMBL/GenBank/DDBJ databases">
        <authorList>
            <person name="Hwang J.C."/>
        </authorList>
    </citation>
    <scope>NUCLEOTIDE SEQUENCE [LARGE SCALE GENOMIC DNA]</scope>
    <source>
        <strain evidence="33 34">IMCC35002</strain>
    </source>
</reference>
<dbReference type="Proteomes" id="UP000305675">
    <property type="component" value="Unassembled WGS sequence"/>
</dbReference>
<evidence type="ECO:0000256" key="8">
    <source>
        <dbReference type="ARBA" id="ARBA00022475"/>
    </source>
</evidence>
<dbReference type="GO" id="GO:0008360">
    <property type="term" value="P:regulation of cell shape"/>
    <property type="evidence" value="ECO:0007669"/>
    <property type="project" value="UniProtKB-KW"/>
</dbReference>
<feature type="domain" description="Glycosyl transferase family 51" evidence="31">
    <location>
        <begin position="55"/>
        <end position="229"/>
    </location>
</feature>
<dbReference type="GO" id="GO:0006508">
    <property type="term" value="P:proteolysis"/>
    <property type="evidence" value="ECO:0007669"/>
    <property type="project" value="UniProtKB-KW"/>
</dbReference>
<dbReference type="Pfam" id="PF17092">
    <property type="entry name" value="PCB_OB"/>
    <property type="match status" value="1"/>
</dbReference>
<comment type="subcellular location">
    <subcellularLocation>
        <location evidence="2">Cell inner membrane</location>
        <topology evidence="2">Single-pass type II membrane protein</topology>
    </subcellularLocation>
</comment>
<evidence type="ECO:0000259" key="32">
    <source>
        <dbReference type="Pfam" id="PF17092"/>
    </source>
</evidence>
<evidence type="ECO:0000256" key="5">
    <source>
        <dbReference type="ARBA" id="ARBA00007739"/>
    </source>
</evidence>
<gene>
    <name evidence="33" type="ORF">FCL42_21125</name>
</gene>
<dbReference type="SUPFAM" id="SSF56601">
    <property type="entry name" value="beta-lactamase/transpeptidase-like"/>
    <property type="match status" value="1"/>
</dbReference>
<evidence type="ECO:0000256" key="24">
    <source>
        <dbReference type="ARBA" id="ARBA00034000"/>
    </source>
</evidence>
<dbReference type="OrthoDB" id="9766909at2"/>
<evidence type="ECO:0000256" key="13">
    <source>
        <dbReference type="ARBA" id="ARBA00022679"/>
    </source>
</evidence>
<dbReference type="GO" id="GO:0008955">
    <property type="term" value="F:peptidoglycan glycosyltransferase activity"/>
    <property type="evidence" value="ECO:0007669"/>
    <property type="project" value="UniProtKB-EC"/>
</dbReference>
<keyword evidence="19 29" id="KW-1133">Transmembrane helix</keyword>
<evidence type="ECO:0000313" key="33">
    <source>
        <dbReference type="EMBL" id="TKB49128.1"/>
    </source>
</evidence>
<keyword evidence="12" id="KW-0328">Glycosyltransferase</keyword>
<keyword evidence="20 29" id="KW-0472">Membrane</keyword>
<dbReference type="NCBIfam" id="TIGR02074">
    <property type="entry name" value="PBP_1a_fam"/>
    <property type="match status" value="1"/>
</dbReference>
<keyword evidence="9" id="KW-0997">Cell inner membrane</keyword>
<evidence type="ECO:0000256" key="18">
    <source>
        <dbReference type="ARBA" id="ARBA00022984"/>
    </source>
</evidence>
<dbReference type="PANTHER" id="PTHR32282:SF27">
    <property type="entry name" value="PENICILLIN-BINDING PROTEIN 1A"/>
    <property type="match status" value="1"/>
</dbReference>
<comment type="pathway">
    <text evidence="3">Cell wall biogenesis; peptidoglycan biosynthesis.</text>
</comment>
<feature type="domain" description="Penicillin-binding protein transpeptidase" evidence="30">
    <location>
        <begin position="447"/>
        <end position="653"/>
    </location>
</feature>
<dbReference type="Gene3D" id="1.10.3810.10">
    <property type="entry name" value="Biosynthetic peptidoglycan transglycosylase-like"/>
    <property type="match status" value="1"/>
</dbReference>
<protein>
    <recommendedName>
        <fullName evidence="7">Penicillin-binding protein 1A</fullName>
        <ecNumber evidence="25">2.4.99.28</ecNumber>
        <ecNumber evidence="6">3.4.16.4</ecNumber>
    </recommendedName>
</protein>
<evidence type="ECO:0000256" key="12">
    <source>
        <dbReference type="ARBA" id="ARBA00022676"/>
    </source>
</evidence>
<evidence type="ECO:0000256" key="16">
    <source>
        <dbReference type="ARBA" id="ARBA00022960"/>
    </source>
</evidence>
<comment type="pathway">
    <text evidence="27">Glycan biosynthesis.</text>
</comment>
<comment type="function">
    <text evidence="1">Cell wall formation. Synthesis of cross-linked peptidoglycan from the lipid intermediates. The enzyme has a penicillin-insensitive transglycosylase N-terminal domain (formation of linear glycan strands) and a penicillin-sensitive transpeptidase C-terminal domain (cross-linking of the peptide subunits).</text>
</comment>
<evidence type="ECO:0000256" key="25">
    <source>
        <dbReference type="ARBA" id="ARBA00044770"/>
    </source>
</evidence>
<evidence type="ECO:0000256" key="26">
    <source>
        <dbReference type="ARBA" id="ARBA00049902"/>
    </source>
</evidence>
<dbReference type="InterPro" id="IPR001460">
    <property type="entry name" value="PCN-bd_Tpept"/>
</dbReference>
<feature type="region of interest" description="Disordered" evidence="28">
    <location>
        <begin position="857"/>
        <end position="877"/>
    </location>
</feature>
<evidence type="ECO:0000256" key="27">
    <source>
        <dbReference type="ARBA" id="ARBA00060592"/>
    </source>
</evidence>
<name>A0A4U1BFF7_9GAMM</name>
<evidence type="ECO:0000256" key="23">
    <source>
        <dbReference type="ARBA" id="ARBA00023316"/>
    </source>
</evidence>
<evidence type="ECO:0000256" key="7">
    <source>
        <dbReference type="ARBA" id="ARBA00018638"/>
    </source>
</evidence>
<feature type="domain" description="Penicillin-binding protein OB-like" evidence="32">
    <location>
        <begin position="317"/>
        <end position="444"/>
    </location>
</feature>
<dbReference type="InterPro" id="IPR023346">
    <property type="entry name" value="Lysozyme-like_dom_sf"/>
</dbReference>
<dbReference type="InterPro" id="IPR012338">
    <property type="entry name" value="Beta-lactam/transpept-like"/>
</dbReference>
<evidence type="ECO:0000256" key="15">
    <source>
        <dbReference type="ARBA" id="ARBA00022801"/>
    </source>
</evidence>
<evidence type="ECO:0000256" key="21">
    <source>
        <dbReference type="ARBA" id="ARBA00023251"/>
    </source>
</evidence>
<proteinExistence type="inferred from homology"/>
<keyword evidence="17" id="KW-0735">Signal-anchor</keyword>
<evidence type="ECO:0000256" key="10">
    <source>
        <dbReference type="ARBA" id="ARBA00022645"/>
    </source>
</evidence>
<comment type="similarity">
    <text evidence="5">In the N-terminal section; belongs to the glycosyltransferase 51 family.</text>
</comment>
<keyword evidence="10" id="KW-0121">Carboxypeptidase</keyword>
<evidence type="ECO:0000256" key="3">
    <source>
        <dbReference type="ARBA" id="ARBA00004752"/>
    </source>
</evidence>
<keyword evidence="21" id="KW-0046">Antibiotic resistance</keyword>